<evidence type="ECO:0000313" key="1">
    <source>
        <dbReference type="EMBL" id="TDK36737.1"/>
    </source>
</evidence>
<dbReference type="PANTHER" id="PTHR40688">
    <property type="match status" value="1"/>
</dbReference>
<dbReference type="AlphaFoldDB" id="A0A4R5UIR4"/>
<sequence length="81" mass="8775">MDSITVRIPNETAARLARLAEKLSRPASTVAADAIEDFLAREEWQLAEIEAGLAEAHRGEFATDAEVDAVLTRFGVAPRPV</sequence>
<dbReference type="OrthoDB" id="9812023at2"/>
<proteinExistence type="predicted"/>
<protein>
    <submittedName>
        <fullName evidence="1">Ribbon-helix-helix protein, CopG family</fullName>
    </submittedName>
</protein>
<gene>
    <name evidence="1" type="ORF">E2F50_07385</name>
</gene>
<dbReference type="Proteomes" id="UP000295238">
    <property type="component" value="Unassembled WGS sequence"/>
</dbReference>
<dbReference type="SUPFAM" id="SSF47598">
    <property type="entry name" value="Ribbon-helix-helix"/>
    <property type="match status" value="1"/>
</dbReference>
<reference evidence="1 2" key="1">
    <citation type="submission" date="2019-03" db="EMBL/GenBank/DDBJ databases">
        <title>Rhizobium sp. nov., an bacterium isolated from biocrust in Mu Us Desert.</title>
        <authorList>
            <person name="Lixiong L."/>
        </authorList>
    </citation>
    <scope>NUCLEOTIDE SEQUENCE [LARGE SCALE GENOMIC DNA]</scope>
    <source>
        <strain evidence="1 2">SPY-1</strain>
    </source>
</reference>
<dbReference type="RefSeq" id="WP_133315460.1">
    <property type="nucleotide sequence ID" value="NZ_SMTL01000002.1"/>
</dbReference>
<dbReference type="PANTHER" id="PTHR40688:SF2">
    <property type="entry name" value="RIBBON-HELIX-HELIX PROTEIN COPG DOMAIN-CONTAINING PROTEIN"/>
    <property type="match status" value="1"/>
</dbReference>
<name>A0A4R5UIR4_9HYPH</name>
<comment type="caution">
    <text evidence="1">The sequence shown here is derived from an EMBL/GenBank/DDBJ whole genome shotgun (WGS) entry which is preliminary data.</text>
</comment>
<dbReference type="EMBL" id="SMTL01000002">
    <property type="protein sequence ID" value="TDK36737.1"/>
    <property type="molecule type" value="Genomic_DNA"/>
</dbReference>
<dbReference type="InterPro" id="IPR010985">
    <property type="entry name" value="Ribbon_hlx_hlx"/>
</dbReference>
<dbReference type="GO" id="GO:0006355">
    <property type="term" value="P:regulation of DNA-templated transcription"/>
    <property type="evidence" value="ECO:0007669"/>
    <property type="project" value="InterPro"/>
</dbReference>
<evidence type="ECO:0000313" key="2">
    <source>
        <dbReference type="Proteomes" id="UP000295238"/>
    </source>
</evidence>
<accession>A0A4R5UIR4</accession>
<dbReference type="CDD" id="cd22233">
    <property type="entry name" value="RHH_CopAso-like"/>
    <property type="match status" value="1"/>
</dbReference>
<dbReference type="InterPro" id="IPR052991">
    <property type="entry name" value="Non-func_TypeII_TA_Antitoxin"/>
</dbReference>
<organism evidence="1 2">
    <name type="scientific">Rhizobium deserti</name>
    <dbReference type="NCBI Taxonomy" id="2547961"/>
    <lineage>
        <taxon>Bacteria</taxon>
        <taxon>Pseudomonadati</taxon>
        <taxon>Pseudomonadota</taxon>
        <taxon>Alphaproteobacteria</taxon>
        <taxon>Hyphomicrobiales</taxon>
        <taxon>Rhizobiaceae</taxon>
        <taxon>Rhizobium/Agrobacterium group</taxon>
        <taxon>Rhizobium</taxon>
    </lineage>
</organism>
<keyword evidence="2" id="KW-1185">Reference proteome</keyword>